<feature type="transmembrane region" description="Helical" evidence="1">
    <location>
        <begin position="7"/>
        <end position="28"/>
    </location>
</feature>
<keyword evidence="1" id="KW-1133">Transmembrane helix</keyword>
<organism evidence="2 3">
    <name type="scientific">Marisediminitalea aggregata</name>
    <dbReference type="NCBI Taxonomy" id="634436"/>
    <lineage>
        <taxon>Bacteria</taxon>
        <taxon>Pseudomonadati</taxon>
        <taxon>Pseudomonadota</taxon>
        <taxon>Gammaproteobacteria</taxon>
        <taxon>Alteromonadales</taxon>
        <taxon>Alteromonadaceae</taxon>
        <taxon>Marisediminitalea</taxon>
    </lineage>
</organism>
<evidence type="ECO:0000313" key="3">
    <source>
        <dbReference type="Proteomes" id="UP000184520"/>
    </source>
</evidence>
<dbReference type="InterPro" id="IPR045584">
    <property type="entry name" value="Pilin-like"/>
</dbReference>
<keyword evidence="3" id="KW-1185">Reference proteome</keyword>
<dbReference type="AlphaFoldDB" id="A0A1M5HDW9"/>
<reference evidence="3" key="1">
    <citation type="submission" date="2016-11" db="EMBL/GenBank/DDBJ databases">
        <authorList>
            <person name="Varghese N."/>
            <person name="Submissions S."/>
        </authorList>
    </citation>
    <scope>NUCLEOTIDE SEQUENCE [LARGE SCALE GENOMIC DNA]</scope>
    <source>
        <strain evidence="3">CGMCC 1.8995</strain>
    </source>
</reference>
<evidence type="ECO:0000313" key="2">
    <source>
        <dbReference type="EMBL" id="SHG14134.1"/>
    </source>
</evidence>
<proteinExistence type="predicted"/>
<name>A0A1M5HDW9_9ALTE</name>
<dbReference type="Proteomes" id="UP000184520">
    <property type="component" value="Unassembled WGS sequence"/>
</dbReference>
<dbReference type="NCBIfam" id="TIGR02532">
    <property type="entry name" value="IV_pilin_GFxxxE"/>
    <property type="match status" value="1"/>
</dbReference>
<dbReference type="Pfam" id="PF07963">
    <property type="entry name" value="N_methyl"/>
    <property type="match status" value="1"/>
</dbReference>
<dbReference type="OrthoDB" id="6332543at2"/>
<keyword evidence="1" id="KW-0812">Transmembrane</keyword>
<evidence type="ECO:0000256" key="1">
    <source>
        <dbReference type="SAM" id="Phobius"/>
    </source>
</evidence>
<dbReference type="PROSITE" id="PS00409">
    <property type="entry name" value="PROKAR_NTER_METHYL"/>
    <property type="match status" value="1"/>
</dbReference>
<dbReference type="InterPro" id="IPR012902">
    <property type="entry name" value="N_methyl_site"/>
</dbReference>
<dbReference type="SUPFAM" id="SSF54523">
    <property type="entry name" value="Pili subunits"/>
    <property type="match status" value="1"/>
</dbReference>
<dbReference type="Gene3D" id="3.30.700.10">
    <property type="entry name" value="Glycoprotein, Type 4 Pilin"/>
    <property type="match status" value="1"/>
</dbReference>
<sequence>MKNINHGFTLIELIIVIVILGILSVVAAPKFIDFSDDANDATTVATSSAFKSGVALLHAKYQVRQTTPIAIGNQSVDFNSVGWPVGSTTDSAGCADLWNKVFSNAEPISVAASFTSTLSPGWNAFAYNQICGYIKSDGGEAVYQSSSPHFVYYSDAFSYSGGGYNYDGQAGDVKLYGM</sequence>
<dbReference type="RefSeq" id="WP_073319979.1">
    <property type="nucleotide sequence ID" value="NZ_FQWD01000002.1"/>
</dbReference>
<protein>
    <submittedName>
        <fullName evidence="2">Prepilin-type N-terminal cleavage/methylation domain-containing protein</fullName>
    </submittedName>
</protein>
<dbReference type="STRING" id="634436.SAMN05216361_1431"/>
<dbReference type="EMBL" id="FQWD01000002">
    <property type="protein sequence ID" value="SHG14134.1"/>
    <property type="molecule type" value="Genomic_DNA"/>
</dbReference>
<keyword evidence="1" id="KW-0472">Membrane</keyword>
<gene>
    <name evidence="2" type="ORF">SAMN05216361_1431</name>
</gene>
<accession>A0A1M5HDW9</accession>